<name>A0A133VPJ1_9EURY</name>
<reference evidence="1 2" key="1">
    <citation type="journal article" date="2016" name="Sci. Rep.">
        <title>Metabolic traits of an uncultured archaeal lineage -MSBL1- from brine pools of the Red Sea.</title>
        <authorList>
            <person name="Mwirichia R."/>
            <person name="Alam I."/>
            <person name="Rashid M."/>
            <person name="Vinu M."/>
            <person name="Ba-Alawi W."/>
            <person name="Anthony Kamau A."/>
            <person name="Kamanda Ngugi D."/>
            <person name="Goker M."/>
            <person name="Klenk H.P."/>
            <person name="Bajic V."/>
            <person name="Stingl U."/>
        </authorList>
    </citation>
    <scope>NUCLEOTIDE SEQUENCE [LARGE SCALE GENOMIC DNA]</scope>
    <source>
        <strain evidence="1">SCGC-AAA385D11</strain>
    </source>
</reference>
<protein>
    <submittedName>
        <fullName evidence="1">Uncharacterized protein</fullName>
    </submittedName>
</protein>
<organism evidence="1 2">
    <name type="scientific">candidate division MSBL1 archaeon SCGC-AAA385D11</name>
    <dbReference type="NCBI Taxonomy" id="1698286"/>
    <lineage>
        <taxon>Archaea</taxon>
        <taxon>Methanobacteriati</taxon>
        <taxon>Methanobacteriota</taxon>
        <taxon>candidate division MSBL1</taxon>
    </lineage>
</organism>
<comment type="caution">
    <text evidence="1">The sequence shown here is derived from an EMBL/GenBank/DDBJ whole genome shotgun (WGS) entry which is preliminary data.</text>
</comment>
<sequence>MNVMNVIEKETAKVFLGKEVYVTKTDGYTWVGELIKVTDTSIILESKKHGKSVLSLNRVEEMGEAKNSNGGGGYG</sequence>
<accession>A0A133VPJ1</accession>
<evidence type="ECO:0000313" key="2">
    <source>
        <dbReference type="Proteomes" id="UP000070256"/>
    </source>
</evidence>
<proteinExistence type="predicted"/>
<evidence type="ECO:0000313" key="1">
    <source>
        <dbReference type="EMBL" id="KXB08359.1"/>
    </source>
</evidence>
<dbReference type="Proteomes" id="UP000070256">
    <property type="component" value="Unassembled WGS sequence"/>
</dbReference>
<keyword evidence="2" id="KW-1185">Reference proteome</keyword>
<gene>
    <name evidence="1" type="ORF">AKJ58_00180</name>
</gene>
<dbReference type="EMBL" id="LHYK01000002">
    <property type="protein sequence ID" value="KXB08359.1"/>
    <property type="molecule type" value="Genomic_DNA"/>
</dbReference>
<dbReference type="AlphaFoldDB" id="A0A133VPJ1"/>